<dbReference type="InterPro" id="IPR023213">
    <property type="entry name" value="CAT-like_dom_sf"/>
</dbReference>
<gene>
    <name evidence="6" type="ORF">D9758_013361</name>
</gene>
<dbReference type="Gene3D" id="1.10.1200.10">
    <property type="entry name" value="ACP-like"/>
    <property type="match status" value="1"/>
</dbReference>
<dbReference type="SUPFAM" id="SSF56801">
    <property type="entry name" value="Acetyl-CoA synthetase-like"/>
    <property type="match status" value="1"/>
</dbReference>
<dbReference type="Gene3D" id="3.40.50.12780">
    <property type="entry name" value="N-terminal domain of ligase-like"/>
    <property type="match status" value="1"/>
</dbReference>
<protein>
    <recommendedName>
        <fullName evidence="5">Carrier domain-containing protein</fullName>
    </recommendedName>
</protein>
<dbReference type="InterPro" id="IPR045851">
    <property type="entry name" value="AMP-bd_C_sf"/>
</dbReference>
<dbReference type="InterPro" id="IPR009081">
    <property type="entry name" value="PP-bd_ACP"/>
</dbReference>
<dbReference type="SUPFAM" id="SSF47336">
    <property type="entry name" value="ACP-like"/>
    <property type="match status" value="1"/>
</dbReference>
<dbReference type="Pfam" id="PF00668">
    <property type="entry name" value="Condensation"/>
    <property type="match status" value="1"/>
</dbReference>
<evidence type="ECO:0000313" key="7">
    <source>
        <dbReference type="Proteomes" id="UP000559256"/>
    </source>
</evidence>
<dbReference type="NCBIfam" id="TIGR01733">
    <property type="entry name" value="AA-adenyl-dom"/>
    <property type="match status" value="1"/>
</dbReference>
<reference evidence="6 7" key="1">
    <citation type="journal article" date="2020" name="ISME J.">
        <title>Uncovering the hidden diversity of litter-decomposition mechanisms in mushroom-forming fungi.</title>
        <authorList>
            <person name="Floudas D."/>
            <person name="Bentzer J."/>
            <person name="Ahren D."/>
            <person name="Johansson T."/>
            <person name="Persson P."/>
            <person name="Tunlid A."/>
        </authorList>
    </citation>
    <scope>NUCLEOTIDE SEQUENCE [LARGE SCALE GENOMIC DNA]</scope>
    <source>
        <strain evidence="6 7">CBS 291.85</strain>
    </source>
</reference>
<keyword evidence="1" id="KW-0596">Phosphopantetheine</keyword>
<dbReference type="OrthoDB" id="416786at2759"/>
<dbReference type="InterPro" id="IPR042099">
    <property type="entry name" value="ANL_N_sf"/>
</dbReference>
<dbReference type="Pfam" id="PF00501">
    <property type="entry name" value="AMP-binding"/>
    <property type="match status" value="1"/>
</dbReference>
<dbReference type="GO" id="GO:0044550">
    <property type="term" value="P:secondary metabolite biosynthetic process"/>
    <property type="evidence" value="ECO:0007669"/>
    <property type="project" value="TreeGrafter"/>
</dbReference>
<evidence type="ECO:0000313" key="6">
    <source>
        <dbReference type="EMBL" id="KAF5342812.1"/>
    </source>
</evidence>
<dbReference type="GO" id="GO:0031177">
    <property type="term" value="F:phosphopantetheine binding"/>
    <property type="evidence" value="ECO:0007669"/>
    <property type="project" value="TreeGrafter"/>
</dbReference>
<dbReference type="Gene3D" id="3.30.300.30">
    <property type="match status" value="1"/>
</dbReference>
<evidence type="ECO:0000256" key="4">
    <source>
        <dbReference type="ARBA" id="ARBA00023268"/>
    </source>
</evidence>
<dbReference type="Gene3D" id="3.30.559.30">
    <property type="entry name" value="Nonribosomal peptide synthetase, condensation domain"/>
    <property type="match status" value="2"/>
</dbReference>
<dbReference type="PROSITE" id="PS50075">
    <property type="entry name" value="CARRIER"/>
    <property type="match status" value="1"/>
</dbReference>
<dbReference type="Gene3D" id="3.30.559.10">
    <property type="entry name" value="Chloramphenicol acetyltransferase-like domain"/>
    <property type="match status" value="2"/>
</dbReference>
<dbReference type="InterPro" id="IPR001242">
    <property type="entry name" value="Condensation_dom"/>
</dbReference>
<evidence type="ECO:0000259" key="5">
    <source>
        <dbReference type="PROSITE" id="PS50075"/>
    </source>
</evidence>
<dbReference type="InterPro" id="IPR020845">
    <property type="entry name" value="AMP-binding_CS"/>
</dbReference>
<keyword evidence="3" id="KW-0436">Ligase</keyword>
<evidence type="ECO:0000256" key="3">
    <source>
        <dbReference type="ARBA" id="ARBA00022598"/>
    </source>
</evidence>
<dbReference type="EMBL" id="JAACJM010000155">
    <property type="protein sequence ID" value="KAF5342812.1"/>
    <property type="molecule type" value="Genomic_DNA"/>
</dbReference>
<feature type="domain" description="Carrier" evidence="5">
    <location>
        <begin position="1049"/>
        <end position="1123"/>
    </location>
</feature>
<dbReference type="GO" id="GO:0016874">
    <property type="term" value="F:ligase activity"/>
    <property type="evidence" value="ECO:0007669"/>
    <property type="project" value="UniProtKB-KW"/>
</dbReference>
<dbReference type="Pfam" id="PF00550">
    <property type="entry name" value="PP-binding"/>
    <property type="match status" value="1"/>
</dbReference>
<proteinExistence type="predicted"/>
<evidence type="ECO:0000256" key="1">
    <source>
        <dbReference type="ARBA" id="ARBA00022450"/>
    </source>
</evidence>
<dbReference type="PANTHER" id="PTHR45527">
    <property type="entry name" value="NONRIBOSOMAL PEPTIDE SYNTHETASE"/>
    <property type="match status" value="1"/>
</dbReference>
<dbReference type="InterPro" id="IPR036736">
    <property type="entry name" value="ACP-like_sf"/>
</dbReference>
<dbReference type="SUPFAM" id="SSF52777">
    <property type="entry name" value="CoA-dependent acyltransferases"/>
    <property type="match status" value="4"/>
</dbReference>
<keyword evidence="2" id="KW-0597">Phosphoprotein</keyword>
<name>A0A8H5CJD0_9AGAR</name>
<dbReference type="InterPro" id="IPR010071">
    <property type="entry name" value="AA_adenyl_dom"/>
</dbReference>
<comment type="caution">
    <text evidence="6">The sequence shown here is derived from an EMBL/GenBank/DDBJ whole genome shotgun (WGS) entry which is preliminary data.</text>
</comment>
<dbReference type="Proteomes" id="UP000559256">
    <property type="component" value="Unassembled WGS sequence"/>
</dbReference>
<dbReference type="GO" id="GO:0005737">
    <property type="term" value="C:cytoplasm"/>
    <property type="evidence" value="ECO:0007669"/>
    <property type="project" value="TreeGrafter"/>
</dbReference>
<dbReference type="PROSITE" id="PS00455">
    <property type="entry name" value="AMP_BINDING"/>
    <property type="match status" value="1"/>
</dbReference>
<organism evidence="6 7">
    <name type="scientific">Tetrapyrgos nigripes</name>
    <dbReference type="NCBI Taxonomy" id="182062"/>
    <lineage>
        <taxon>Eukaryota</taxon>
        <taxon>Fungi</taxon>
        <taxon>Dikarya</taxon>
        <taxon>Basidiomycota</taxon>
        <taxon>Agaricomycotina</taxon>
        <taxon>Agaricomycetes</taxon>
        <taxon>Agaricomycetidae</taxon>
        <taxon>Agaricales</taxon>
        <taxon>Marasmiineae</taxon>
        <taxon>Marasmiaceae</taxon>
        <taxon>Tetrapyrgos</taxon>
    </lineage>
</organism>
<dbReference type="InterPro" id="IPR000873">
    <property type="entry name" value="AMP-dep_synth/lig_dom"/>
</dbReference>
<dbReference type="PANTHER" id="PTHR45527:SF1">
    <property type="entry name" value="FATTY ACID SYNTHASE"/>
    <property type="match status" value="1"/>
</dbReference>
<dbReference type="CDD" id="cd05918">
    <property type="entry name" value="A_NRPS_SidN3_like"/>
    <property type="match status" value="1"/>
</dbReference>
<evidence type="ECO:0000256" key="2">
    <source>
        <dbReference type="ARBA" id="ARBA00022553"/>
    </source>
</evidence>
<keyword evidence="4" id="KW-0511">Multifunctional enzyme</keyword>
<keyword evidence="7" id="KW-1185">Reference proteome</keyword>
<sequence>MGSHYQPFSLLNPGTDWRSFASESVIEDVYVATPFQRNVLYTTKALSGRLYTSIYHLSLLPNTDIVHLKGTWDSLVTQVPSLRTGFRSSEGSHGVDHEVLALVYKPGTGPQAKWIQSTTRAVDDHDAVSMAAEGSAFVENLSFSDPLNGEVPVAIHVVGSPSAGYHVRLCLHHALYDGAAGKVIISTWHRLYCNRPTRLLGASFAPAAAVMVQRTSDSAIKEEAIQQWKHLVEVGKVSSWPFSLRTSHIPNISSESISVTLPVPASAASTPAARDAPAFPARTIRTALALAMSLHSGTEDILFVENRNYRPSLPLDMKTNALGPFLFARLIQSQCFPESTLRSILDDASSQEERYRRTDRAAMTVGDILDAIGSQKAPKLGVYLTVHSATYCLDETDVAGWNLLSHWTYYDAPINVEVFPPHNGAAVIRIIYNSAAMQSHVDISAFADHLTETISFLSLLDPSSSTTTTVADVFRHLSQKDMSRTLKFGRGLTRSPPDDKLAPLLAHDRVSLHARVNPSAIALDFESNETMTYAELDAHVNTLAVELIARGVKADVMVPLLFNVSFDMIIALLAVMKAGGAYVPLDPDHPKLRWERILQTVNSPCNVESSLLCGAEFASSSDFTDLQTTFPGLTVLKYSHKDFPTSSSSSSFPVTAKNNLAYVFFTSGSTGTPKGVAIEHGNLCAFLDAGLGNATSLPGMRKLLLVPYTFDISVGDIFSTLTSGGTLGLVRRDELLSNLPHWLDVMKPTHLAVTPSVGRQIPADGLPHLAHILFVGETLPVDLALRLSRTRQVFNIMGPTETTIDITEYKIPRSSGLDNNNPFGERVPIGYTAGQNTVYILRPGTLDLAIRGEVGEICVGGPQVARGYIGDEELSKVKFVPDPFAYDGGRMFRTGDLGRWNTLGQLEHFGRIDGQVKLRGLRIETGEIEYVVQRSNDEIDTVFADVVTVGGEQTMVALFILTSVSGTEDWAVSKTNPKVAKAVELAEQSCKMTLPKYMKPSIWLCVTDFPKTSSGKTNRTALRQKIHEYLSATSVIESTTNRGKRHPSTDAELVVSEVVSKIINLTISQIDLDVSFLTHGGNSLQAMRLSAALRARGYDAHVSDILNDQVSIAKLAATSTHERSEEDDPYRPFILAPSGWEESLEALKLKRSDIEDIFPIDVSPRDWFQLALDHEGRALLTQHRYDLGENVDPKQFQWAWEQLRLREPTLRTVFFRAELDSEQRKRVAAQVPFSNSLGLMACVLKPDVKGRGPYLDVASVATAEDVEANITRVFGEHRVELGYVPIHSLLIFDEQTKKWTFASTRHHALHDGRSMNLQAEELSLLYHQGEKAFATIEGRRSIATSFGAFMYKTRSPARIASERPFWQRYLADVEPPAWPSVDDVPLSFFKDFAKEYSVHIAQWPGDLGTVAKKLGVTKGALARTAWAIALAEKEGRDVTAIYEIVDGLSGMDMNPYGFCTVYHFVKVQTTFDSSDTELDRFVKAVKYVHKSFTETLPYRSSGCDMAAEIVGRHVEPGQHFATSLLNIFDLTEAKGPGPSEGTGQDAFNLQQRFLTTEQSSYVGVNLPLNIVYQIMNEVTVFVCPHDLSLVSKETIDQLIQRAIRVLDVLKQAA</sequence>
<dbReference type="GO" id="GO:0043041">
    <property type="term" value="P:amino acid activation for nonribosomal peptide biosynthetic process"/>
    <property type="evidence" value="ECO:0007669"/>
    <property type="project" value="TreeGrafter"/>
</dbReference>
<accession>A0A8H5CJD0</accession>